<accession>A0ABP7P837</accession>
<dbReference type="EMBL" id="BAABBO010000009">
    <property type="protein sequence ID" value="GAA3961204.1"/>
    <property type="molecule type" value="Genomic_DNA"/>
</dbReference>
<dbReference type="Proteomes" id="UP001501337">
    <property type="component" value="Unassembled WGS sequence"/>
</dbReference>
<feature type="domain" description="AB hydrolase-1" evidence="2">
    <location>
        <begin position="40"/>
        <end position="179"/>
    </location>
</feature>
<evidence type="ECO:0000259" key="2">
    <source>
        <dbReference type="Pfam" id="PF00561"/>
    </source>
</evidence>
<dbReference type="Pfam" id="PF00561">
    <property type="entry name" value="Abhydrolase_1"/>
    <property type="match status" value="1"/>
</dbReference>
<name>A0ABP7P837_9GAMM</name>
<sequence>MKNLMISMVTVVTMLMASQSQAGWFDWWKSSNSNSKTQHPIVLVPGIFAFDNIAGVDHFYKIPAALSAQGAEVHTARINAFDSSARRGARLIEQLLHIRVTSQRPNLKFNLMGHSQGGITARYVMNARPDLVASVTTMHTPHLGSPLADIVTGIAPQSSLQGMGFEAFANAVGDLLNLLSRNRIDDANVYSMLSEFNKPGAAKFSQDFPAGMPANYCGQGPGSVTIAGHTIRLYSWSGTSKFTTGIDLSDALFGITGIPFPEASDGVTGRCSSHFGQVLKDNYNMNHLDVTNQILGMVSLFEIKPETLFQNHANRLKNEGL</sequence>
<dbReference type="Gene3D" id="3.40.50.1820">
    <property type="entry name" value="alpha/beta hydrolase"/>
    <property type="match status" value="1"/>
</dbReference>
<feature type="signal peptide" evidence="1">
    <location>
        <begin position="1"/>
        <end position="22"/>
    </location>
</feature>
<reference evidence="4" key="1">
    <citation type="journal article" date="2019" name="Int. J. Syst. Evol. Microbiol.">
        <title>The Global Catalogue of Microorganisms (GCM) 10K type strain sequencing project: providing services to taxonomists for standard genome sequencing and annotation.</title>
        <authorList>
            <consortium name="The Broad Institute Genomics Platform"/>
            <consortium name="The Broad Institute Genome Sequencing Center for Infectious Disease"/>
            <person name="Wu L."/>
            <person name="Ma J."/>
        </authorList>
    </citation>
    <scope>NUCLEOTIDE SEQUENCE [LARGE SCALE GENOMIC DNA]</scope>
    <source>
        <strain evidence="4">JCM 17555</strain>
    </source>
</reference>
<proteinExistence type="predicted"/>
<keyword evidence="4" id="KW-1185">Reference proteome</keyword>
<evidence type="ECO:0000256" key="1">
    <source>
        <dbReference type="SAM" id="SignalP"/>
    </source>
</evidence>
<protein>
    <submittedName>
        <fullName evidence="3">Triacylglycerol lipase</fullName>
    </submittedName>
</protein>
<gene>
    <name evidence="3" type="ORF">GCM10022278_19090</name>
</gene>
<evidence type="ECO:0000313" key="4">
    <source>
        <dbReference type="Proteomes" id="UP001501337"/>
    </source>
</evidence>
<keyword evidence="1" id="KW-0732">Signal</keyword>
<evidence type="ECO:0000313" key="3">
    <source>
        <dbReference type="EMBL" id="GAA3961204.1"/>
    </source>
</evidence>
<comment type="caution">
    <text evidence="3">The sequence shown here is derived from an EMBL/GenBank/DDBJ whole genome shotgun (WGS) entry which is preliminary data.</text>
</comment>
<organism evidence="3 4">
    <name type="scientific">Allohahella marinimesophila</name>
    <dbReference type="NCBI Taxonomy" id="1054972"/>
    <lineage>
        <taxon>Bacteria</taxon>
        <taxon>Pseudomonadati</taxon>
        <taxon>Pseudomonadota</taxon>
        <taxon>Gammaproteobacteria</taxon>
        <taxon>Oceanospirillales</taxon>
        <taxon>Hahellaceae</taxon>
        <taxon>Allohahella</taxon>
    </lineage>
</organism>
<dbReference type="InterPro" id="IPR000073">
    <property type="entry name" value="AB_hydrolase_1"/>
</dbReference>
<dbReference type="InterPro" id="IPR029058">
    <property type="entry name" value="AB_hydrolase_fold"/>
</dbReference>
<dbReference type="RefSeq" id="WP_344805680.1">
    <property type="nucleotide sequence ID" value="NZ_BAABBO010000009.1"/>
</dbReference>
<dbReference type="SUPFAM" id="SSF53474">
    <property type="entry name" value="alpha/beta-Hydrolases"/>
    <property type="match status" value="1"/>
</dbReference>
<feature type="chain" id="PRO_5045038441" evidence="1">
    <location>
        <begin position="23"/>
        <end position="321"/>
    </location>
</feature>